<feature type="compositionally biased region" description="Low complexity" evidence="1">
    <location>
        <begin position="533"/>
        <end position="544"/>
    </location>
</feature>
<evidence type="ECO:0000256" key="1">
    <source>
        <dbReference type="SAM" id="MobiDB-lite"/>
    </source>
</evidence>
<feature type="region of interest" description="Disordered" evidence="1">
    <location>
        <begin position="863"/>
        <end position="961"/>
    </location>
</feature>
<feature type="region of interest" description="Disordered" evidence="1">
    <location>
        <begin position="41"/>
        <end position="65"/>
    </location>
</feature>
<name>A0A0G4GW10_9ALVE</name>
<dbReference type="AlphaFoldDB" id="A0A0G4GW10"/>
<feature type="compositionally biased region" description="Polar residues" evidence="1">
    <location>
        <begin position="441"/>
        <end position="460"/>
    </location>
</feature>
<feature type="region of interest" description="Disordered" evidence="1">
    <location>
        <begin position="666"/>
        <end position="746"/>
    </location>
</feature>
<feature type="compositionally biased region" description="Low complexity" evidence="1">
    <location>
        <begin position="767"/>
        <end position="777"/>
    </location>
</feature>
<feature type="region of interest" description="Disordered" evidence="1">
    <location>
        <begin position="531"/>
        <end position="624"/>
    </location>
</feature>
<feature type="compositionally biased region" description="Gly residues" evidence="1">
    <location>
        <begin position="202"/>
        <end position="216"/>
    </location>
</feature>
<evidence type="ECO:0000313" key="2">
    <source>
        <dbReference type="EMBL" id="CEM35151.1"/>
    </source>
</evidence>
<feature type="region of interest" description="Disordered" evidence="1">
    <location>
        <begin position="758"/>
        <end position="844"/>
    </location>
</feature>
<feature type="compositionally biased region" description="Basic and acidic residues" evidence="1">
    <location>
        <begin position="997"/>
        <end position="1038"/>
    </location>
</feature>
<feature type="compositionally biased region" description="Polar residues" evidence="1">
    <location>
        <begin position="705"/>
        <end position="715"/>
    </location>
</feature>
<feature type="compositionally biased region" description="Polar residues" evidence="1">
    <location>
        <begin position="496"/>
        <end position="514"/>
    </location>
</feature>
<proteinExistence type="predicted"/>
<feature type="compositionally biased region" description="Basic and acidic residues" evidence="1">
    <location>
        <begin position="50"/>
        <end position="65"/>
    </location>
</feature>
<feature type="compositionally biased region" description="Pro residues" evidence="1">
    <location>
        <begin position="677"/>
        <end position="687"/>
    </location>
</feature>
<feature type="compositionally biased region" description="Basic and acidic residues" evidence="1">
    <location>
        <begin position="274"/>
        <end position="299"/>
    </location>
</feature>
<feature type="compositionally biased region" description="Polar residues" evidence="1">
    <location>
        <begin position="1041"/>
        <end position="1056"/>
    </location>
</feature>
<reference evidence="2" key="1">
    <citation type="submission" date="2014-11" db="EMBL/GenBank/DDBJ databases">
        <authorList>
            <person name="Otto D Thomas"/>
            <person name="Naeem Raeece"/>
        </authorList>
    </citation>
    <scope>NUCLEOTIDE SEQUENCE</scope>
</reference>
<gene>
    <name evidence="2" type="ORF">Cvel_23641</name>
</gene>
<dbReference type="VEuPathDB" id="CryptoDB:Cvel_23641"/>
<sequence>MSEELRGGPVGQQRALVPFLLRPPKRTVSLPVVLLFQPLTSQTSSESLLAEERDSAERRLSSALEKARSLHVDLSRLREGGEAGDFPFSPPLEGNEGGFFEDKDGSGKETSGGEPEKLRGGLSNEGGENGMDSPPPLPPFASSQSRPSAFLEGGLRDLDGNPSLGLRDPGLQRAVEAQQVAMLQNGRMQTRALAGRRETRGGFLGDPLEGGEGQRGVGEESPFSQARGGSPGPLAGRSGRGGRDLGEDGPLNEDEAALFSALEDSPSASPSADLLKDQMLEREVQKAKRAERDAFERYQGRSRPPLPQALLETQPPNPFRNPSRQVSTKTQTETQNQTHQPDGPRPSASSLSPTAQDTTIPARGGPLPVPSAFWQNPNLPNPSRTQTIPHTPNPVSSQQRFPANAAPGPTMTFLQVEHSPEGLQKENGMSAGVSPSDPIRSMQSPSSVHTGSDQSLIEVQQQEDEGEEKEAATPSEPTTSPSAESQSPSSSEDLPDTTNVTTLSTKVQIGTEGQDTAAVSPATPFLGLLQENSHSLSPLSPSSSFPVPWKRRRRTKNRRKTKPAGNPFSPPGHHRREERNSITPISSLQERGNGGGGGKGGRRDLSAHPTLKGPGAGDSEKWLGLDPTLTKYGYSLDDNLKVNITVRDATRYDVDDEGKWKMLAGSGVSAVDKKRGPPPASGAPGGPPGGFAQVVATGLNKTAAARTSGQNSTDFFQKGEVHRGRGGKGGRRRWKHSAGGQADPADVAAFFRDLRETERKLKKQRGHGSLFHGSGSSIAFKRGQHTKGVGESRRSFSHREEGKEEGNESRGKVGRLEEDSEGEGRAKVSGSVHRNSGWSSPLSSLSSVCASLWRAASTPFSFLSGAFGTSESTGGERSKAPPPETSQAPLFLPQMALHPSDIDTEDAETTESKGKSEHSHVNKGVSSVLQGPDGLTEREGREPIGGHLRDSDREGLLRRRRARMNMRRRALYERAKARRGRIETRHSVLSPSLIFEKSSESQDSRHDLLHKSRDKSHYEKSNNHEHGKRGNETDRDRQAAGPSSSFLGLRNGNSGVTPAARLVPEQFASSNVAENPETSINSASGNLHVPDFDNPSVDRQSVFGEE</sequence>
<feature type="compositionally biased region" description="Polar residues" evidence="1">
    <location>
        <begin position="347"/>
        <end position="359"/>
    </location>
</feature>
<feature type="compositionally biased region" description="Polar residues" evidence="1">
    <location>
        <begin position="581"/>
        <end position="590"/>
    </location>
</feature>
<feature type="compositionally biased region" description="Basic and acidic residues" evidence="1">
    <location>
        <begin position="910"/>
        <end position="920"/>
    </location>
</feature>
<dbReference type="EMBL" id="CDMZ01001612">
    <property type="protein sequence ID" value="CEM35151.1"/>
    <property type="molecule type" value="Genomic_DNA"/>
</dbReference>
<accession>A0A0G4GW10</accession>
<feature type="region of interest" description="Disordered" evidence="1">
    <location>
        <begin position="996"/>
        <end position="1106"/>
    </location>
</feature>
<feature type="region of interest" description="Disordered" evidence="1">
    <location>
        <begin position="184"/>
        <end position="518"/>
    </location>
</feature>
<feature type="compositionally biased region" description="Polar residues" evidence="1">
    <location>
        <begin position="373"/>
        <end position="401"/>
    </location>
</feature>
<feature type="compositionally biased region" description="Basic and acidic residues" evidence="1">
    <location>
        <begin position="788"/>
        <end position="826"/>
    </location>
</feature>
<protein>
    <submittedName>
        <fullName evidence="2">Uncharacterized protein</fullName>
    </submittedName>
</protein>
<feature type="compositionally biased region" description="Polar residues" evidence="1">
    <location>
        <begin position="1067"/>
        <end position="1085"/>
    </location>
</feature>
<feature type="region of interest" description="Disordered" evidence="1">
    <location>
        <begin position="80"/>
        <end position="171"/>
    </location>
</feature>
<feature type="compositionally biased region" description="Polar residues" evidence="1">
    <location>
        <begin position="320"/>
        <end position="340"/>
    </location>
</feature>
<organism evidence="2">
    <name type="scientific">Chromera velia CCMP2878</name>
    <dbReference type="NCBI Taxonomy" id="1169474"/>
    <lineage>
        <taxon>Eukaryota</taxon>
        <taxon>Sar</taxon>
        <taxon>Alveolata</taxon>
        <taxon>Colpodellida</taxon>
        <taxon>Chromeraceae</taxon>
        <taxon>Chromera</taxon>
    </lineage>
</organism>
<feature type="compositionally biased region" description="Basic residues" evidence="1">
    <location>
        <begin position="549"/>
        <end position="562"/>
    </location>
</feature>
<feature type="compositionally biased region" description="Basic residues" evidence="1">
    <location>
        <begin position="724"/>
        <end position="736"/>
    </location>
</feature>
<feature type="compositionally biased region" description="Low complexity" evidence="1">
    <location>
        <begin position="472"/>
        <end position="492"/>
    </location>
</feature>
<feature type="compositionally biased region" description="Basic and acidic residues" evidence="1">
    <location>
        <begin position="935"/>
        <end position="957"/>
    </location>
</feature>